<reference evidence="2 3" key="1">
    <citation type="journal article" date="2016" name="Biochim. Biophys. Acta">
        <title>Characterization of red-shifted phycobilisomes isolated from the chlorophyll f-containing cyanobacterium Halomicronema hongdechloris.</title>
        <authorList>
            <person name="Li Y."/>
            <person name="Lin Y."/>
            <person name="Garvey C.J."/>
            <person name="Birch D."/>
            <person name="Corkery R.W."/>
            <person name="Loughlin P.C."/>
            <person name="Scheer H."/>
            <person name="Willows R.D."/>
            <person name="Chen M."/>
        </authorList>
    </citation>
    <scope>NUCLEOTIDE SEQUENCE [LARGE SCALE GENOMIC DNA]</scope>
    <source>
        <strain evidence="2 3">C2206</strain>
    </source>
</reference>
<keyword evidence="3" id="KW-1185">Reference proteome</keyword>
<feature type="compositionally biased region" description="Polar residues" evidence="1">
    <location>
        <begin position="1"/>
        <end position="13"/>
    </location>
</feature>
<dbReference type="PANTHER" id="PTHR34849:SF1">
    <property type="entry name" value="SLR0770 PROTEIN"/>
    <property type="match status" value="1"/>
</dbReference>
<accession>A0A1V8NIT2</accession>
<evidence type="ECO:0000256" key="1">
    <source>
        <dbReference type="SAM" id="MobiDB-lite"/>
    </source>
</evidence>
<proteinExistence type="predicted"/>
<sequence length="101" mass="10933">MTTASTNIGTLVTRTPGLHGGSPHISGKGITVRRVVTWYKRGLNAEEICDRIGNLTLAEVYAALTYYHANKTEIETDLAMQAAEAKRLESLHGGNQPASHE</sequence>
<gene>
    <name evidence="2" type="ORF">XM38_052530</name>
</gene>
<dbReference type="EMBL" id="CP021983">
    <property type="protein sequence ID" value="ASC74278.1"/>
    <property type="molecule type" value="Genomic_DNA"/>
</dbReference>
<evidence type="ECO:0000313" key="3">
    <source>
        <dbReference type="Proteomes" id="UP000191901"/>
    </source>
</evidence>
<evidence type="ECO:0008006" key="4">
    <source>
        <dbReference type="Google" id="ProtNLM"/>
    </source>
</evidence>
<dbReference type="OrthoDB" id="427790at2"/>
<dbReference type="Proteomes" id="UP000191901">
    <property type="component" value="Chromosome"/>
</dbReference>
<evidence type="ECO:0000313" key="2">
    <source>
        <dbReference type="EMBL" id="ASC74278.1"/>
    </source>
</evidence>
<dbReference type="Pfam" id="PF04255">
    <property type="entry name" value="DUF433"/>
    <property type="match status" value="1"/>
</dbReference>
<dbReference type="InterPro" id="IPR009057">
    <property type="entry name" value="Homeodomain-like_sf"/>
</dbReference>
<name>A0A1V8NIT2_9CYAN</name>
<dbReference type="RefSeq" id="WP_080811210.1">
    <property type="nucleotide sequence ID" value="NZ_CP021983.2"/>
</dbReference>
<dbReference type="STRING" id="1641165.XM38_17130"/>
<feature type="region of interest" description="Disordered" evidence="1">
    <location>
        <begin position="1"/>
        <end position="25"/>
    </location>
</feature>
<dbReference type="Gene3D" id="1.10.10.10">
    <property type="entry name" value="Winged helix-like DNA-binding domain superfamily/Winged helix DNA-binding domain"/>
    <property type="match status" value="1"/>
</dbReference>
<dbReference type="InterPro" id="IPR007367">
    <property type="entry name" value="DUF433"/>
</dbReference>
<protein>
    <recommendedName>
        <fullName evidence="4">DUF433 domain-containing protein</fullName>
    </recommendedName>
</protein>
<dbReference type="InterPro" id="IPR036388">
    <property type="entry name" value="WH-like_DNA-bd_sf"/>
</dbReference>
<organism evidence="2 3">
    <name type="scientific">Halomicronema hongdechloris C2206</name>
    <dbReference type="NCBI Taxonomy" id="1641165"/>
    <lineage>
        <taxon>Bacteria</taxon>
        <taxon>Bacillati</taxon>
        <taxon>Cyanobacteriota</taxon>
        <taxon>Cyanophyceae</taxon>
        <taxon>Nodosilineales</taxon>
        <taxon>Nodosilineaceae</taxon>
        <taxon>Halomicronema</taxon>
    </lineage>
</organism>
<dbReference type="AlphaFoldDB" id="A0A1V8NIT2"/>
<dbReference type="SUPFAM" id="SSF46689">
    <property type="entry name" value="Homeodomain-like"/>
    <property type="match status" value="1"/>
</dbReference>
<dbReference type="KEGG" id="hhg:XM38_052530"/>
<dbReference type="PANTHER" id="PTHR34849">
    <property type="entry name" value="SSL5025 PROTEIN"/>
    <property type="match status" value="1"/>
</dbReference>